<dbReference type="eggNOG" id="COG3420">
    <property type="taxonomic scope" value="Bacteria"/>
</dbReference>
<evidence type="ECO:0000313" key="5">
    <source>
        <dbReference type="Proteomes" id="UP000027604"/>
    </source>
</evidence>
<evidence type="ECO:0000313" key="4">
    <source>
        <dbReference type="EMBL" id="CDG85356.1"/>
    </source>
</evidence>
<dbReference type="Proteomes" id="UP000027604">
    <property type="component" value="Chromosome I"/>
</dbReference>
<evidence type="ECO:0000259" key="3">
    <source>
        <dbReference type="Pfam" id="PF20419"/>
    </source>
</evidence>
<keyword evidence="2" id="KW-0732">Signal</keyword>
<dbReference type="InterPro" id="IPR046524">
    <property type="entry name" value="DUF6701"/>
</dbReference>
<organism evidence="4 5">
    <name type="scientific">Janthinobacterium agaricidamnosum NBRC 102515 = DSM 9628</name>
    <dbReference type="NCBI Taxonomy" id="1349767"/>
    <lineage>
        <taxon>Bacteria</taxon>
        <taxon>Pseudomonadati</taxon>
        <taxon>Pseudomonadota</taxon>
        <taxon>Betaproteobacteria</taxon>
        <taxon>Burkholderiales</taxon>
        <taxon>Oxalobacteraceae</taxon>
        <taxon>Janthinobacterium</taxon>
    </lineage>
</organism>
<evidence type="ECO:0000256" key="1">
    <source>
        <dbReference type="ARBA" id="ARBA00044755"/>
    </source>
</evidence>
<proteinExistence type="inferred from homology"/>
<gene>
    <name evidence="4" type="ORF">GJA_4752</name>
</gene>
<dbReference type="PANTHER" id="PTHR35024">
    <property type="entry name" value="HYPOTHETICAL CYTOSOLIC PROTEIN"/>
    <property type="match status" value="1"/>
</dbReference>
<name>W0VBU6_9BURK</name>
<comment type="similarity">
    <text evidence="1">Belongs to the bactofilin family.</text>
</comment>
<feature type="chain" id="PRO_5004797758" description="DUF6701 domain-containing protein" evidence="2">
    <location>
        <begin position="25"/>
        <end position="1018"/>
    </location>
</feature>
<dbReference type="AlphaFoldDB" id="W0VBU6"/>
<dbReference type="InterPro" id="IPR007607">
    <property type="entry name" value="BacA/B"/>
</dbReference>
<keyword evidence="5" id="KW-1185">Reference proteome</keyword>
<feature type="signal peptide" evidence="2">
    <location>
        <begin position="1"/>
        <end position="24"/>
    </location>
</feature>
<reference evidence="4 5" key="1">
    <citation type="journal article" date="2015" name="Genome Announc.">
        <title>Genome Sequence of Mushroom Soft-Rot Pathogen Janthinobacterium agaricidamnosum.</title>
        <authorList>
            <person name="Graupner K."/>
            <person name="Lackner G."/>
            <person name="Hertweck C."/>
        </authorList>
    </citation>
    <scope>NUCLEOTIDE SEQUENCE [LARGE SCALE GENOMIC DNA]</scope>
    <source>
        <strain evidence="5">NBRC 102515 / DSM 9628</strain>
    </source>
</reference>
<dbReference type="Pfam" id="PF20419">
    <property type="entry name" value="DUF6701"/>
    <property type="match status" value="1"/>
</dbReference>
<protein>
    <recommendedName>
        <fullName evidence="3">DUF6701 domain-containing protein</fullName>
    </recommendedName>
</protein>
<accession>W0VBU6</accession>
<dbReference type="PATRIC" id="fig|1349767.4.peg.1379"/>
<dbReference type="OrthoDB" id="9790247at2"/>
<dbReference type="STRING" id="1349767.GJA_4752"/>
<evidence type="ECO:0000256" key="2">
    <source>
        <dbReference type="SAM" id="SignalP"/>
    </source>
</evidence>
<feature type="domain" description="DUF6701" evidence="3">
    <location>
        <begin position="435"/>
        <end position="1016"/>
    </location>
</feature>
<dbReference type="KEGG" id="jag:GJA_4752"/>
<sequence length="1018" mass="101897">MNKASITYLAAGLMLLAITGLAEAGNLNFNGATVSKCALSGKQYTCSAFDLPNFNDGITIASGYTVTVPGNIALGFNNGLTMSGTAALVVNGDLDIRNISTSLLNVSGGSLSAKGGTFSMGGQAQTIVANISGAVLHIGDGSTTNVTGTLTSDGAIDIASNVTINGPLSGSTVRTSSPVTINGDVSASTSFNLASGGRLTGKLVAPLVSIEASGTQVTGDIVASTSITVGSGNTVKGNLTSPTVQLDSSNVVVNGNVTASKSLNLGSSGNISGNVIGGAVELQSSDATIAGNARVDSIILGWHGRVQQKITCNISTPANPCRCVSNNSGYDAGTTQGPVCSPGTLPPSAVDHYQITHGGTALTCSPQTVTVTACANSSCSSTYTNGATVVMTPGNQPFTIGASGVTTVATVQQSTPGVSNLSLSGTPAQSGALVCRNSVTGSNSCAMVFSNTGLEISVPPQFAEKATAFTIKALKDPGGGQSCVPLFASSSKNINLKCGYDNPSSGTLPVRIASQIAAANGSYLPLAGNAASACGSSGASVSLAFDANGIAQPAMLYADAGRVSLSAAYTAPGADANTAVIGSGLAIVAPASFAFGGLNQTLRAGAALPATLSALNSAGAATPNFGAETAPQTVQVLKTYVEPVFGTGKTAGVNPGLSGGFDNFIKGVAAANGLAWGEVGKISLQASLNNPNGYLDSGLKPLGDSGGLVFIPDHFDSAIIANFLNDGFPGDCQTAWLPCAGAAKGSTGVKGVFVYSAKNFGVSVLARNAQGVTTQNYSGKETVNANYAKDSVLEAWDAASGKNKNPPAAPANNTLNNAVIPLASFNNGEARVSVNYQFANAYAAAGNSGQLAAPTDILLRARQADGNVTSLRNPPSATVEGQLTVLSGRAMVQHSYGSELLPMKIKVFAQYWSAAGAWSNNVSDSITVLPPAALVLANCKKNLAADSKATCKAALSVKNSNAQFSNGVGIFGLNPPGTGNNGSVEVSVTNTPYLPGTVGRTVFGVLRSEPVIYVREAY</sequence>
<dbReference type="EMBL" id="HG322949">
    <property type="protein sequence ID" value="CDG85356.1"/>
    <property type="molecule type" value="Genomic_DNA"/>
</dbReference>
<dbReference type="PANTHER" id="PTHR35024:SF4">
    <property type="entry name" value="POLYMER-FORMING CYTOSKELETAL PROTEIN"/>
    <property type="match status" value="1"/>
</dbReference>
<dbReference type="HOGENOM" id="CLU_296438_0_0_4"/>